<evidence type="ECO:0000256" key="6">
    <source>
        <dbReference type="ARBA" id="ARBA00023136"/>
    </source>
</evidence>
<dbReference type="GO" id="GO:0055085">
    <property type="term" value="P:transmembrane transport"/>
    <property type="evidence" value="ECO:0007669"/>
    <property type="project" value="InterPro"/>
</dbReference>
<accession>A0AAN0M9X7</accession>
<feature type="transmembrane region" description="Helical" evidence="7">
    <location>
        <begin position="291"/>
        <end position="314"/>
    </location>
</feature>
<sequence length="324" mass="35284">MQILANILKRVAYGITLVLLVVVMNFFLLQLAPGDPVDALSGVYGAITPEIREQITQRYGLDKPLLEQLAVYVGNLVRGDMGFSYHFNRDVSELILGRMPATLILLLTSLLFSITIGTILGVLASHNPKGPLSQFITAAAVLGYSTPIFWTGMLLVILFASVFPILPIGGMRSVGVPKTGLANVIDVAYHLILPALTLAFAQMAEFSRLTRAAMLDVLGSDYVRTARAKGLSERRVFFRHGLRNAILPLITMIGLQFGTLFAGAIVIETVFNWPGLGRLAFDSVLRRDHPTLLGILLFSAVLVVVVNQLTELVYRAADPRIKAA</sequence>
<keyword evidence="4 7" id="KW-0812">Transmembrane</keyword>
<reference evidence="9 10" key="2">
    <citation type="submission" date="2024-08" db="EMBL/GenBank/DDBJ databases">
        <title>Phylogenomic analyses of a clade within the roseobacter group suggest taxonomic reassignments of species of the genera Aestuariivita, Citreicella, Loktanella, Nautella, Pelagibaca, Ruegeria, Thalassobius, Thiobacimonas and Tropicibacter, and the proposal o.</title>
        <authorList>
            <person name="Jeon C.O."/>
        </authorList>
    </citation>
    <scope>NUCLEOTIDE SEQUENCE [LARGE SCALE GENOMIC DNA]</scope>
    <source>
        <strain evidence="9 10">SS1-5</strain>
    </source>
</reference>
<dbReference type="PANTHER" id="PTHR43163:SF9">
    <property type="entry name" value="ABC TRANSPORTER PERMEASE PROTEIN"/>
    <property type="match status" value="1"/>
</dbReference>
<evidence type="ECO:0000256" key="3">
    <source>
        <dbReference type="ARBA" id="ARBA00022475"/>
    </source>
</evidence>
<feature type="transmembrane region" description="Helical" evidence="7">
    <location>
        <begin position="245"/>
        <end position="271"/>
    </location>
</feature>
<feature type="transmembrane region" description="Helical" evidence="7">
    <location>
        <begin position="135"/>
        <end position="160"/>
    </location>
</feature>
<dbReference type="Pfam" id="PF00528">
    <property type="entry name" value="BPD_transp_1"/>
    <property type="match status" value="1"/>
</dbReference>
<feature type="transmembrane region" description="Helical" evidence="7">
    <location>
        <begin position="101"/>
        <end position="123"/>
    </location>
</feature>
<keyword evidence="5 7" id="KW-1133">Transmembrane helix</keyword>
<evidence type="ECO:0000259" key="8">
    <source>
        <dbReference type="PROSITE" id="PS50928"/>
    </source>
</evidence>
<keyword evidence="2 7" id="KW-0813">Transport</keyword>
<dbReference type="Proteomes" id="UP001470809">
    <property type="component" value="Chromosome"/>
</dbReference>
<organism evidence="9 10">
    <name type="scientific">Yoonia rhodophyticola</name>
    <dbReference type="NCBI Taxonomy" id="3137370"/>
    <lineage>
        <taxon>Bacteria</taxon>
        <taxon>Pseudomonadati</taxon>
        <taxon>Pseudomonadota</taxon>
        <taxon>Alphaproteobacteria</taxon>
        <taxon>Rhodobacterales</taxon>
        <taxon>Paracoccaceae</taxon>
        <taxon>Yoonia</taxon>
    </lineage>
</organism>
<name>A0AAN0M9X7_9RHOB</name>
<dbReference type="Gene3D" id="1.10.3720.10">
    <property type="entry name" value="MetI-like"/>
    <property type="match status" value="1"/>
</dbReference>
<dbReference type="KEGG" id="yrh:AABB31_22775"/>
<evidence type="ECO:0000256" key="7">
    <source>
        <dbReference type="RuleBase" id="RU363032"/>
    </source>
</evidence>
<comment type="similarity">
    <text evidence="7">Belongs to the binding-protein-dependent transport system permease family.</text>
</comment>
<feature type="domain" description="ABC transmembrane type-1" evidence="8">
    <location>
        <begin position="99"/>
        <end position="314"/>
    </location>
</feature>
<keyword evidence="10" id="KW-1185">Reference proteome</keyword>
<proteinExistence type="inferred from homology"/>
<feature type="transmembrane region" description="Helical" evidence="7">
    <location>
        <begin position="180"/>
        <end position="201"/>
    </location>
</feature>
<dbReference type="InterPro" id="IPR045621">
    <property type="entry name" value="BPD_transp_1_N"/>
</dbReference>
<protein>
    <submittedName>
        <fullName evidence="9">ABC transporter permease</fullName>
    </submittedName>
</protein>
<dbReference type="InterPro" id="IPR000515">
    <property type="entry name" value="MetI-like"/>
</dbReference>
<dbReference type="CDD" id="cd06261">
    <property type="entry name" value="TM_PBP2"/>
    <property type="match status" value="1"/>
</dbReference>
<dbReference type="GO" id="GO:0005886">
    <property type="term" value="C:plasma membrane"/>
    <property type="evidence" value="ECO:0007669"/>
    <property type="project" value="UniProtKB-SubCell"/>
</dbReference>
<evidence type="ECO:0000256" key="2">
    <source>
        <dbReference type="ARBA" id="ARBA00022448"/>
    </source>
</evidence>
<gene>
    <name evidence="9" type="ORF">AABB31_22775</name>
</gene>
<evidence type="ECO:0000256" key="4">
    <source>
        <dbReference type="ARBA" id="ARBA00022692"/>
    </source>
</evidence>
<dbReference type="PROSITE" id="PS50928">
    <property type="entry name" value="ABC_TM1"/>
    <property type="match status" value="1"/>
</dbReference>
<keyword evidence="3" id="KW-1003">Cell membrane</keyword>
<dbReference type="Pfam" id="PF19300">
    <property type="entry name" value="BPD_transp_1_N"/>
    <property type="match status" value="1"/>
</dbReference>
<reference evidence="10" key="1">
    <citation type="submission" date="2024-04" db="EMBL/GenBank/DDBJ databases">
        <title>Phylogenomic analyses of a clade within the roseobacter group suggest taxonomic reassignments of species of the genera Aestuariivita, Citreicella, Loktanella, Nautella, Pelagibaca, Ruegeria, Thalassobius, Thiobacimonas and Tropicibacter, and the proposal o.</title>
        <authorList>
            <person name="Jeon C.O."/>
        </authorList>
    </citation>
    <scope>NUCLEOTIDE SEQUENCE [LARGE SCALE GENOMIC DNA]</scope>
    <source>
        <strain evidence="10">SS1-5</strain>
    </source>
</reference>
<dbReference type="RefSeq" id="WP_342077009.1">
    <property type="nucleotide sequence ID" value="NZ_CP151767.2"/>
</dbReference>
<evidence type="ECO:0000313" key="9">
    <source>
        <dbReference type="EMBL" id="WZU67699.1"/>
    </source>
</evidence>
<evidence type="ECO:0000256" key="1">
    <source>
        <dbReference type="ARBA" id="ARBA00004651"/>
    </source>
</evidence>
<dbReference type="SUPFAM" id="SSF161098">
    <property type="entry name" value="MetI-like"/>
    <property type="match status" value="1"/>
</dbReference>
<evidence type="ECO:0000256" key="5">
    <source>
        <dbReference type="ARBA" id="ARBA00022989"/>
    </source>
</evidence>
<dbReference type="AlphaFoldDB" id="A0AAN0M9X7"/>
<dbReference type="EMBL" id="CP151767">
    <property type="protein sequence ID" value="WZU67699.1"/>
    <property type="molecule type" value="Genomic_DNA"/>
</dbReference>
<feature type="transmembrane region" description="Helical" evidence="7">
    <location>
        <begin position="12"/>
        <end position="32"/>
    </location>
</feature>
<keyword evidence="6 7" id="KW-0472">Membrane</keyword>
<comment type="subcellular location">
    <subcellularLocation>
        <location evidence="1 7">Cell membrane</location>
        <topology evidence="1 7">Multi-pass membrane protein</topology>
    </subcellularLocation>
</comment>
<dbReference type="InterPro" id="IPR035906">
    <property type="entry name" value="MetI-like_sf"/>
</dbReference>
<dbReference type="PANTHER" id="PTHR43163">
    <property type="entry name" value="DIPEPTIDE TRANSPORT SYSTEM PERMEASE PROTEIN DPPB-RELATED"/>
    <property type="match status" value="1"/>
</dbReference>
<evidence type="ECO:0000313" key="10">
    <source>
        <dbReference type="Proteomes" id="UP001470809"/>
    </source>
</evidence>